<dbReference type="RefSeq" id="XP_001881560.1">
    <property type="nucleotide sequence ID" value="XM_001881525.1"/>
</dbReference>
<dbReference type="Proteomes" id="UP000001194">
    <property type="component" value="Unassembled WGS sequence"/>
</dbReference>
<dbReference type="HOGENOM" id="CLU_050884_0_0_1"/>
<dbReference type="KEGG" id="lbc:LACBIDRAFT_327748"/>
<dbReference type="OrthoDB" id="2793621at2759"/>
<keyword evidence="3" id="KW-1185">Reference proteome</keyword>
<gene>
    <name evidence="2" type="ORF">LACBIDRAFT_327748</name>
</gene>
<sequence length="439" mass="48515">MVSSTHLQTPEYWLPEDIVRFSGARLSMGFSHATMSRSSSSRSNGGHRRQQPAPTTLRHKPSSSTLDSDPCSAEILSWSALINAQMYSPCIQSVPTDISRPVVNGEDAASLLSMCFDPTTLDMGFDYTCLDGLDDMLLRSPIEAFTEACWEDAVRVSTHPDRTSTPTPSWSLDSSIKFKTKDVRESRTPTPVDITFNSSDESDESDSDECKTCHEDDEAALSFRAPPMDKTNNHHHHQHHHPAVDEGKSLMFDDPTDQLALLGLELDASARARHFHVTDPNQSVGYFPMPVKQKKPLLSTGRIAAFWGGFPKPARMVVGLGVSLTIPVVRVAGWEAHPGEMQADEGLTATVEENKPFRRSGSLKRQDVALVNCQGGLNSKYVPHSKNVWYMPSTLFLIHSLFRDTWVKSCAKFDMVYDGPELRASISVGGQGSLMKTVF</sequence>
<dbReference type="InParanoid" id="B0DCQ4"/>
<protein>
    <submittedName>
        <fullName evidence="2">Predicted protein</fullName>
    </submittedName>
</protein>
<dbReference type="EMBL" id="DS547103">
    <property type="protein sequence ID" value="EDR07771.1"/>
    <property type="molecule type" value="Genomic_DNA"/>
</dbReference>
<name>B0DCQ4_LACBS</name>
<feature type="region of interest" description="Disordered" evidence="1">
    <location>
        <begin position="33"/>
        <end position="69"/>
    </location>
</feature>
<evidence type="ECO:0000313" key="3">
    <source>
        <dbReference type="Proteomes" id="UP000001194"/>
    </source>
</evidence>
<organism evidence="3">
    <name type="scientific">Laccaria bicolor (strain S238N-H82 / ATCC MYA-4686)</name>
    <name type="common">Bicoloured deceiver</name>
    <name type="synonym">Laccaria laccata var. bicolor</name>
    <dbReference type="NCBI Taxonomy" id="486041"/>
    <lineage>
        <taxon>Eukaryota</taxon>
        <taxon>Fungi</taxon>
        <taxon>Dikarya</taxon>
        <taxon>Basidiomycota</taxon>
        <taxon>Agaricomycotina</taxon>
        <taxon>Agaricomycetes</taxon>
        <taxon>Agaricomycetidae</taxon>
        <taxon>Agaricales</taxon>
        <taxon>Agaricineae</taxon>
        <taxon>Hydnangiaceae</taxon>
        <taxon>Laccaria</taxon>
    </lineage>
</organism>
<accession>B0DCQ4</accession>
<evidence type="ECO:0000313" key="2">
    <source>
        <dbReference type="EMBL" id="EDR07771.1"/>
    </source>
</evidence>
<evidence type="ECO:0000256" key="1">
    <source>
        <dbReference type="SAM" id="MobiDB-lite"/>
    </source>
</evidence>
<feature type="region of interest" description="Disordered" evidence="1">
    <location>
        <begin position="181"/>
        <end position="213"/>
    </location>
</feature>
<dbReference type="GeneID" id="6077234"/>
<dbReference type="AlphaFoldDB" id="B0DCQ4"/>
<proteinExistence type="predicted"/>
<reference evidence="2 3" key="1">
    <citation type="journal article" date="2008" name="Nature">
        <title>The genome of Laccaria bicolor provides insights into mycorrhizal symbiosis.</title>
        <authorList>
            <person name="Martin F."/>
            <person name="Aerts A."/>
            <person name="Ahren D."/>
            <person name="Brun A."/>
            <person name="Danchin E.G.J."/>
            <person name="Duchaussoy F."/>
            <person name="Gibon J."/>
            <person name="Kohler A."/>
            <person name="Lindquist E."/>
            <person name="Pereda V."/>
            <person name="Salamov A."/>
            <person name="Shapiro H.J."/>
            <person name="Wuyts J."/>
            <person name="Blaudez D."/>
            <person name="Buee M."/>
            <person name="Brokstein P."/>
            <person name="Canbaeck B."/>
            <person name="Cohen D."/>
            <person name="Courty P.E."/>
            <person name="Coutinho P.M."/>
            <person name="Delaruelle C."/>
            <person name="Detter J.C."/>
            <person name="Deveau A."/>
            <person name="DiFazio S."/>
            <person name="Duplessis S."/>
            <person name="Fraissinet-Tachet L."/>
            <person name="Lucic E."/>
            <person name="Frey-Klett P."/>
            <person name="Fourrey C."/>
            <person name="Feussner I."/>
            <person name="Gay G."/>
            <person name="Grimwood J."/>
            <person name="Hoegger P.J."/>
            <person name="Jain P."/>
            <person name="Kilaru S."/>
            <person name="Labbe J."/>
            <person name="Lin Y.C."/>
            <person name="Legue V."/>
            <person name="Le Tacon F."/>
            <person name="Marmeisse R."/>
            <person name="Melayah D."/>
            <person name="Montanini B."/>
            <person name="Muratet M."/>
            <person name="Nehls U."/>
            <person name="Niculita-Hirzel H."/>
            <person name="Oudot-Le Secq M.P."/>
            <person name="Peter M."/>
            <person name="Quesneville H."/>
            <person name="Rajashekar B."/>
            <person name="Reich M."/>
            <person name="Rouhier N."/>
            <person name="Schmutz J."/>
            <person name="Yin T."/>
            <person name="Chalot M."/>
            <person name="Henrissat B."/>
            <person name="Kuees U."/>
            <person name="Lucas S."/>
            <person name="Van de Peer Y."/>
            <person name="Podila G.K."/>
            <person name="Polle A."/>
            <person name="Pukkila P.J."/>
            <person name="Richardson P.M."/>
            <person name="Rouze P."/>
            <person name="Sanders I.R."/>
            <person name="Stajich J.E."/>
            <person name="Tunlid A."/>
            <person name="Tuskan G."/>
            <person name="Grigoriev I.V."/>
        </authorList>
    </citation>
    <scope>NUCLEOTIDE SEQUENCE [LARGE SCALE GENOMIC DNA]</scope>
    <source>
        <strain evidence="3">S238N-H82 / ATCC MYA-4686</strain>
    </source>
</reference>